<evidence type="ECO:0000256" key="3">
    <source>
        <dbReference type="ARBA" id="ARBA00013194"/>
    </source>
</evidence>
<dbReference type="Proteomes" id="UP000070107">
    <property type="component" value="Unassembled WGS sequence"/>
</dbReference>
<evidence type="ECO:0000256" key="5">
    <source>
        <dbReference type="ARBA" id="ARBA00023110"/>
    </source>
</evidence>
<dbReference type="InterPro" id="IPR000297">
    <property type="entry name" value="PPIase_PpiC"/>
</dbReference>
<dbReference type="SUPFAM" id="SSF109998">
    <property type="entry name" value="Triger factor/SurA peptide-binding domain-like"/>
    <property type="match status" value="1"/>
</dbReference>
<evidence type="ECO:0000313" key="11">
    <source>
        <dbReference type="EMBL" id="KXF79383.1"/>
    </source>
</evidence>
<sequence>MTYYHKALSALAATVLIATATCGAYAQDKAAEAKEAADPAKVLATVNGQPITQGEVDQASNDLDPQFSRLPDEQRRLAALAALIDIKALATEGKAEKLDQTDEFKQRMNFLSDRALHNEYFKKEIVDKITDADVRARYDKEIAATPPQNEVRARHILVKTKEEAEAIIKKLDGGAKFEDLAKESSTDGSAANGGDLGYFGQGQMVPEFEKAAFALEPGSYTKEPVQTQFGFHVIKLEDKRTQQPPAFDQVKDQVRSIVMRERYVDLVKKLRGELKVTYADPAIEKAMKQANGEEEAAPAEEAPKQ</sequence>
<dbReference type="STRING" id="1494590.ATN84_06650"/>
<evidence type="ECO:0000256" key="9">
    <source>
        <dbReference type="SAM" id="SignalP"/>
    </source>
</evidence>
<name>A0A135I1R6_9HYPH</name>
<dbReference type="PANTHER" id="PTHR47245">
    <property type="entry name" value="PEPTIDYLPROLYL ISOMERASE"/>
    <property type="match status" value="1"/>
</dbReference>
<comment type="caution">
    <text evidence="11">The sequence shown here is derived from an EMBL/GenBank/DDBJ whole genome shotgun (WGS) entry which is preliminary data.</text>
</comment>
<dbReference type="Gene3D" id="1.10.8.1040">
    <property type="match status" value="1"/>
</dbReference>
<feature type="chain" id="PRO_5007800329" description="Parvulin-like PPIase" evidence="9">
    <location>
        <begin position="27"/>
        <end position="305"/>
    </location>
</feature>
<dbReference type="InterPro" id="IPR027304">
    <property type="entry name" value="Trigger_fact/SurA_dom_sf"/>
</dbReference>
<dbReference type="EC" id="5.2.1.8" evidence="3"/>
<dbReference type="PANTHER" id="PTHR47245:SF2">
    <property type="entry name" value="PEPTIDYL-PROLYL CIS-TRANS ISOMERASE HP_0175-RELATED"/>
    <property type="match status" value="1"/>
</dbReference>
<dbReference type="SUPFAM" id="SSF54534">
    <property type="entry name" value="FKBP-like"/>
    <property type="match status" value="1"/>
</dbReference>
<dbReference type="Gene3D" id="3.10.50.40">
    <property type="match status" value="1"/>
</dbReference>
<evidence type="ECO:0000256" key="7">
    <source>
        <dbReference type="ARBA" id="ARBA00031484"/>
    </source>
</evidence>
<dbReference type="EMBL" id="LNTU01000001">
    <property type="protein sequence ID" value="KXF79383.1"/>
    <property type="molecule type" value="Genomic_DNA"/>
</dbReference>
<keyword evidence="9" id="KW-0732">Signal</keyword>
<dbReference type="InterPro" id="IPR050245">
    <property type="entry name" value="PrsA_foldase"/>
</dbReference>
<dbReference type="RefSeq" id="WP_068880720.1">
    <property type="nucleotide sequence ID" value="NZ_LNTU01000001.1"/>
</dbReference>
<organism evidence="11 12">
    <name type="scientific">Paramesorhizobium deserti</name>
    <dbReference type="NCBI Taxonomy" id="1494590"/>
    <lineage>
        <taxon>Bacteria</taxon>
        <taxon>Pseudomonadati</taxon>
        <taxon>Pseudomonadota</taxon>
        <taxon>Alphaproteobacteria</taxon>
        <taxon>Hyphomicrobiales</taxon>
        <taxon>Phyllobacteriaceae</taxon>
        <taxon>Paramesorhizobium</taxon>
    </lineage>
</organism>
<evidence type="ECO:0000259" key="10">
    <source>
        <dbReference type="PROSITE" id="PS50198"/>
    </source>
</evidence>
<dbReference type="Pfam" id="PF13616">
    <property type="entry name" value="Rotamase_3"/>
    <property type="match status" value="1"/>
</dbReference>
<evidence type="ECO:0000256" key="6">
    <source>
        <dbReference type="ARBA" id="ARBA00030642"/>
    </source>
</evidence>
<comment type="similarity">
    <text evidence="2">Belongs to the PpiC/parvulin rotamase family.</text>
</comment>
<dbReference type="PROSITE" id="PS01096">
    <property type="entry name" value="PPIC_PPIASE_1"/>
    <property type="match status" value="1"/>
</dbReference>
<comment type="catalytic activity">
    <reaction evidence="1">
        <text>[protein]-peptidylproline (omega=180) = [protein]-peptidylproline (omega=0)</text>
        <dbReference type="Rhea" id="RHEA:16237"/>
        <dbReference type="Rhea" id="RHEA-COMP:10747"/>
        <dbReference type="Rhea" id="RHEA-COMP:10748"/>
        <dbReference type="ChEBI" id="CHEBI:83833"/>
        <dbReference type="ChEBI" id="CHEBI:83834"/>
        <dbReference type="EC" id="5.2.1.8"/>
    </reaction>
</comment>
<keyword evidence="8 11" id="KW-0413">Isomerase</keyword>
<protein>
    <recommendedName>
        <fullName evidence="4">Parvulin-like PPIase</fullName>
        <ecNumber evidence="3">5.2.1.8</ecNumber>
    </recommendedName>
    <alternativeName>
        <fullName evidence="6">Peptidyl-prolyl cis-trans isomerase plp</fullName>
    </alternativeName>
    <alternativeName>
        <fullName evidence="7">Rotamase plp</fullName>
    </alternativeName>
</protein>
<evidence type="ECO:0000256" key="8">
    <source>
        <dbReference type="PROSITE-ProRule" id="PRU00278"/>
    </source>
</evidence>
<evidence type="ECO:0000256" key="2">
    <source>
        <dbReference type="ARBA" id="ARBA00007656"/>
    </source>
</evidence>
<evidence type="ECO:0000256" key="1">
    <source>
        <dbReference type="ARBA" id="ARBA00000971"/>
    </source>
</evidence>
<keyword evidence="5 8" id="KW-0697">Rotamase</keyword>
<keyword evidence="12" id="KW-1185">Reference proteome</keyword>
<accession>A0A135I1R6</accession>
<dbReference type="InterPro" id="IPR023058">
    <property type="entry name" value="PPIase_PpiC_CS"/>
</dbReference>
<dbReference type="GO" id="GO:0003755">
    <property type="term" value="F:peptidyl-prolyl cis-trans isomerase activity"/>
    <property type="evidence" value="ECO:0007669"/>
    <property type="project" value="UniProtKB-KW"/>
</dbReference>
<feature type="domain" description="PpiC" evidence="10">
    <location>
        <begin position="148"/>
        <end position="238"/>
    </location>
</feature>
<evidence type="ECO:0000256" key="4">
    <source>
        <dbReference type="ARBA" id="ARBA00018370"/>
    </source>
</evidence>
<dbReference type="PROSITE" id="PS50198">
    <property type="entry name" value="PPIC_PPIASE_2"/>
    <property type="match status" value="1"/>
</dbReference>
<reference evidence="11 12" key="1">
    <citation type="submission" date="2015-11" db="EMBL/GenBank/DDBJ databases">
        <title>Draft genome sequence of Paramesorhizobium deserti A-3-E, a strain highly resistant to diverse beta-lactam antibiotics.</title>
        <authorList>
            <person name="Lv R."/>
            <person name="Yang X."/>
            <person name="Fang N."/>
            <person name="Guo J."/>
            <person name="Luo X."/>
            <person name="Peng F."/>
            <person name="Yang R."/>
            <person name="Cui Y."/>
            <person name="Fang C."/>
            <person name="Song Y."/>
        </authorList>
    </citation>
    <scope>NUCLEOTIDE SEQUENCE [LARGE SCALE GENOMIC DNA]</scope>
    <source>
        <strain evidence="11 12">A-3-E</strain>
    </source>
</reference>
<evidence type="ECO:0000313" key="12">
    <source>
        <dbReference type="Proteomes" id="UP000070107"/>
    </source>
</evidence>
<feature type="signal peptide" evidence="9">
    <location>
        <begin position="1"/>
        <end position="26"/>
    </location>
</feature>
<dbReference type="OrthoDB" id="14196at2"/>
<gene>
    <name evidence="11" type="ORF">ATN84_06650</name>
</gene>
<proteinExistence type="inferred from homology"/>
<dbReference type="InterPro" id="IPR046357">
    <property type="entry name" value="PPIase_dom_sf"/>
</dbReference>
<dbReference type="AlphaFoldDB" id="A0A135I1R6"/>